<dbReference type="InterPro" id="IPR006603">
    <property type="entry name" value="PQ-loop_rpt"/>
</dbReference>
<dbReference type="EMBL" id="LR862140">
    <property type="protein sequence ID" value="CAD1820029.1"/>
    <property type="molecule type" value="Genomic_DNA"/>
</dbReference>
<evidence type="ECO:0000313" key="11">
    <source>
        <dbReference type="EMBL" id="CAD1820029.1"/>
    </source>
</evidence>
<keyword evidence="5 10" id="KW-1133">Transmembrane helix</keyword>
<feature type="transmembrane region" description="Helical" evidence="10">
    <location>
        <begin position="149"/>
        <end position="168"/>
    </location>
</feature>
<accession>A0A6V7NN56</accession>
<dbReference type="PANTHER" id="PTHR13131">
    <property type="entry name" value="CYSTINOSIN"/>
    <property type="match status" value="1"/>
</dbReference>
<evidence type="ECO:0000256" key="7">
    <source>
        <dbReference type="ARBA" id="ARBA00023228"/>
    </source>
</evidence>
<dbReference type="SMART" id="SM00679">
    <property type="entry name" value="CTNS"/>
    <property type="match status" value="2"/>
</dbReference>
<name>A0A6V7NN56_ANACO</name>
<feature type="transmembrane region" description="Helical" evidence="10">
    <location>
        <begin position="6"/>
        <end position="29"/>
    </location>
</feature>
<feature type="transmembrane region" description="Helical" evidence="10">
    <location>
        <begin position="124"/>
        <end position="143"/>
    </location>
</feature>
<dbReference type="NCBIfam" id="TIGR00951">
    <property type="entry name" value="2A43"/>
    <property type="match status" value="1"/>
</dbReference>
<keyword evidence="3 10" id="KW-0812">Transmembrane</keyword>
<keyword evidence="2" id="KW-0813">Transport</keyword>
<gene>
    <name evidence="11" type="ORF">CB5_LOCUS3240</name>
</gene>
<keyword evidence="6 10" id="KW-0472">Membrane</keyword>
<reference evidence="11" key="1">
    <citation type="submission" date="2020-07" db="EMBL/GenBank/DDBJ databases">
        <authorList>
            <person name="Lin J."/>
        </authorList>
    </citation>
    <scope>NUCLEOTIDE SEQUENCE</scope>
</reference>
<feature type="region of interest" description="Disordered" evidence="9">
    <location>
        <begin position="485"/>
        <end position="517"/>
    </location>
</feature>
<dbReference type="InterPro" id="IPR005282">
    <property type="entry name" value="LC_transporter"/>
</dbReference>
<proteinExistence type="predicted"/>
<feature type="transmembrane region" description="Helical" evidence="10">
    <location>
        <begin position="180"/>
        <end position="199"/>
    </location>
</feature>
<feature type="compositionally biased region" description="Basic residues" evidence="9">
    <location>
        <begin position="485"/>
        <end position="495"/>
    </location>
</feature>
<evidence type="ECO:0000256" key="1">
    <source>
        <dbReference type="ARBA" id="ARBA00004155"/>
    </source>
</evidence>
<keyword evidence="4" id="KW-0677">Repeat</keyword>
<sequence>MASWNLLYLEITYQVLGWIAFFSWSVSFYPQVILNYKRKSVVGLNFDFLVLNMTKHSSYLIYNAAMFFSPEIQRQYREKYGAGEMIPVAANDVAFSIHAVALTAFTLFQVVIYERGNQKVSKTCGVITAIVLVSAVVCVILAWPHHSWLWLISFFNTIQVIMTAIKYIPQAFMNFRRKSTVGWSIGNILLDLVGGLLNFGQMGVQSIDQHTLVNFYGNIGKTLLSLEVVFFDVLFIIQHYVLYPVKEDESSPTIASEPIIAPSSNLPISHNLQTDAAGRAPARHGPDSHPRPFFGYPPDPVQVQRRKPARSPPVAGVFAKVQSKPTNHSKFTGRCHDAMCMSCRDQPVPKSKGKAKDDRRPKWTDLCYDDGLEYAGGEWVFRDDDYDERAEDETIDDHSIESGAELDRQEDQAPIEQASEIAPAVYDQTEAEDCGDWFLVGDMIYSRPKARIINAFDGPPTTACFTRAPAKPTNHSRYTSRCRGRPRCRGCHHRPPTSPVQNQARPQAPWDDEWDDDDDNDENDHCYSLCYCYYYYNQYGQLDDTDFYFVEFERDWRMMDGAWLERFDIKM</sequence>
<evidence type="ECO:0000256" key="9">
    <source>
        <dbReference type="SAM" id="MobiDB-lite"/>
    </source>
</evidence>
<protein>
    <recommendedName>
        <fullName evidence="8">Cystinosin homolog</fullName>
    </recommendedName>
</protein>
<organism evidence="11">
    <name type="scientific">Ananas comosus var. bracteatus</name>
    <name type="common">red pineapple</name>
    <dbReference type="NCBI Taxonomy" id="296719"/>
    <lineage>
        <taxon>Eukaryota</taxon>
        <taxon>Viridiplantae</taxon>
        <taxon>Streptophyta</taxon>
        <taxon>Embryophyta</taxon>
        <taxon>Tracheophyta</taxon>
        <taxon>Spermatophyta</taxon>
        <taxon>Magnoliopsida</taxon>
        <taxon>Liliopsida</taxon>
        <taxon>Poales</taxon>
        <taxon>Bromeliaceae</taxon>
        <taxon>Bromelioideae</taxon>
        <taxon>Ananas</taxon>
    </lineage>
</organism>
<keyword evidence="7" id="KW-0458">Lysosome</keyword>
<evidence type="ECO:0000256" key="4">
    <source>
        <dbReference type="ARBA" id="ARBA00022737"/>
    </source>
</evidence>
<dbReference type="Gene3D" id="1.20.1280.290">
    <property type="match status" value="1"/>
</dbReference>
<comment type="subcellular location">
    <subcellularLocation>
        <location evidence="1">Lysosome membrane</location>
        <topology evidence="1">Multi-pass membrane protein</topology>
    </subcellularLocation>
</comment>
<dbReference type="FunFam" id="1.20.1280.290:FF:000018">
    <property type="entry name" value="Cystinosin homolog"/>
    <property type="match status" value="1"/>
</dbReference>
<dbReference type="PANTHER" id="PTHR13131:SF5">
    <property type="entry name" value="CYSTINOSIN"/>
    <property type="match status" value="1"/>
</dbReference>
<dbReference type="GO" id="GO:0005765">
    <property type="term" value="C:lysosomal membrane"/>
    <property type="evidence" value="ECO:0007669"/>
    <property type="project" value="UniProtKB-SubCell"/>
</dbReference>
<feature type="region of interest" description="Disordered" evidence="9">
    <location>
        <begin position="390"/>
        <end position="413"/>
    </location>
</feature>
<evidence type="ECO:0000256" key="3">
    <source>
        <dbReference type="ARBA" id="ARBA00022692"/>
    </source>
</evidence>
<dbReference type="GO" id="GO:0015184">
    <property type="term" value="F:L-cystine transmembrane transporter activity"/>
    <property type="evidence" value="ECO:0007669"/>
    <property type="project" value="TreeGrafter"/>
</dbReference>
<feature type="compositionally biased region" description="Basic and acidic residues" evidence="9">
    <location>
        <begin position="396"/>
        <end position="411"/>
    </location>
</feature>
<evidence type="ECO:0000256" key="8">
    <source>
        <dbReference type="ARBA" id="ARBA00074957"/>
    </source>
</evidence>
<dbReference type="Pfam" id="PF04193">
    <property type="entry name" value="PQ-loop"/>
    <property type="match status" value="2"/>
</dbReference>
<evidence type="ECO:0000256" key="2">
    <source>
        <dbReference type="ARBA" id="ARBA00022448"/>
    </source>
</evidence>
<dbReference type="AlphaFoldDB" id="A0A6V7NN56"/>
<feature type="transmembrane region" description="Helical" evidence="10">
    <location>
        <begin position="93"/>
        <end position="112"/>
    </location>
</feature>
<evidence type="ECO:0000256" key="6">
    <source>
        <dbReference type="ARBA" id="ARBA00023136"/>
    </source>
</evidence>
<evidence type="ECO:0000256" key="10">
    <source>
        <dbReference type="SAM" id="Phobius"/>
    </source>
</evidence>
<feature type="region of interest" description="Disordered" evidence="9">
    <location>
        <begin position="276"/>
        <end position="310"/>
    </location>
</feature>
<evidence type="ECO:0000256" key="5">
    <source>
        <dbReference type="ARBA" id="ARBA00022989"/>
    </source>
</evidence>